<evidence type="ECO:0000313" key="1">
    <source>
        <dbReference type="EMBL" id="OGK39387.1"/>
    </source>
</evidence>
<sequence>MNKKILRVLFTFILAILIFFLLLKKPATQLYCWRKINIKIDNVKEAAYYLGVIPLPEEDDYINSIKNNLYQQCLNNKN</sequence>
<protein>
    <submittedName>
        <fullName evidence="1">Uncharacterized protein</fullName>
    </submittedName>
</protein>
<dbReference type="Proteomes" id="UP000179270">
    <property type="component" value="Unassembled WGS sequence"/>
</dbReference>
<dbReference type="EMBL" id="MGAF01000051">
    <property type="protein sequence ID" value="OGK39387.1"/>
    <property type="molecule type" value="Genomic_DNA"/>
</dbReference>
<comment type="caution">
    <text evidence="1">The sequence shown here is derived from an EMBL/GenBank/DDBJ whole genome shotgun (WGS) entry which is preliminary data.</text>
</comment>
<accession>A0A1F7I7P1</accession>
<dbReference type="AlphaFoldDB" id="A0A1F7I7P1"/>
<name>A0A1F7I7P1_9BACT</name>
<proteinExistence type="predicted"/>
<evidence type="ECO:0000313" key="2">
    <source>
        <dbReference type="Proteomes" id="UP000179270"/>
    </source>
</evidence>
<dbReference type="STRING" id="1802055.A3A74_06145"/>
<gene>
    <name evidence="1" type="ORF">A3A74_06145</name>
</gene>
<organism evidence="1 2">
    <name type="scientific">Candidatus Roizmanbacteria bacterium RIFCSPLOWO2_01_FULL_35_13</name>
    <dbReference type="NCBI Taxonomy" id="1802055"/>
    <lineage>
        <taxon>Bacteria</taxon>
        <taxon>Candidatus Roizmaniibacteriota</taxon>
    </lineage>
</organism>
<reference evidence="1 2" key="1">
    <citation type="journal article" date="2016" name="Nat. Commun.">
        <title>Thousands of microbial genomes shed light on interconnected biogeochemical processes in an aquifer system.</title>
        <authorList>
            <person name="Anantharaman K."/>
            <person name="Brown C.T."/>
            <person name="Hug L.A."/>
            <person name="Sharon I."/>
            <person name="Castelle C.J."/>
            <person name="Probst A.J."/>
            <person name="Thomas B.C."/>
            <person name="Singh A."/>
            <person name="Wilkins M.J."/>
            <person name="Karaoz U."/>
            <person name="Brodie E.L."/>
            <person name="Williams K.H."/>
            <person name="Hubbard S.S."/>
            <person name="Banfield J.F."/>
        </authorList>
    </citation>
    <scope>NUCLEOTIDE SEQUENCE [LARGE SCALE GENOMIC DNA]</scope>
</reference>